<keyword evidence="1" id="KW-0732">Signal</keyword>
<dbReference type="AlphaFoldDB" id="A0A836CN88"/>
<organism evidence="2 3">
    <name type="scientific">Tribonema minus</name>
    <dbReference type="NCBI Taxonomy" id="303371"/>
    <lineage>
        <taxon>Eukaryota</taxon>
        <taxon>Sar</taxon>
        <taxon>Stramenopiles</taxon>
        <taxon>Ochrophyta</taxon>
        <taxon>PX clade</taxon>
        <taxon>Xanthophyceae</taxon>
        <taxon>Tribonematales</taxon>
        <taxon>Tribonemataceae</taxon>
        <taxon>Tribonema</taxon>
    </lineage>
</organism>
<comment type="caution">
    <text evidence="2">The sequence shown here is derived from an EMBL/GenBank/DDBJ whole genome shotgun (WGS) entry which is preliminary data.</text>
</comment>
<protein>
    <recommendedName>
        <fullName evidence="4">Secreted peptide</fullName>
    </recommendedName>
</protein>
<name>A0A836CN88_9STRA</name>
<evidence type="ECO:0000313" key="3">
    <source>
        <dbReference type="Proteomes" id="UP000664859"/>
    </source>
</evidence>
<accession>A0A836CN88</accession>
<feature type="chain" id="PRO_5032318778" description="Secreted peptide" evidence="1">
    <location>
        <begin position="19"/>
        <end position="73"/>
    </location>
</feature>
<evidence type="ECO:0000313" key="2">
    <source>
        <dbReference type="EMBL" id="KAG5189581.1"/>
    </source>
</evidence>
<sequence length="73" mass="7080">MSLAAALLLLVSLLLVTAVLVLPADGAGFLCDATSALLAAGAFLLAGGRSPGSSTAAFFESAALASINDGCLR</sequence>
<evidence type="ECO:0000256" key="1">
    <source>
        <dbReference type="SAM" id="SignalP"/>
    </source>
</evidence>
<proteinExistence type="predicted"/>
<dbReference type="EMBL" id="JAFCMP010000047">
    <property type="protein sequence ID" value="KAG5189581.1"/>
    <property type="molecule type" value="Genomic_DNA"/>
</dbReference>
<evidence type="ECO:0008006" key="4">
    <source>
        <dbReference type="Google" id="ProtNLM"/>
    </source>
</evidence>
<reference evidence="2" key="1">
    <citation type="submission" date="2021-02" db="EMBL/GenBank/DDBJ databases">
        <title>First Annotated Genome of the Yellow-green Alga Tribonema minus.</title>
        <authorList>
            <person name="Mahan K.M."/>
        </authorList>
    </citation>
    <scope>NUCLEOTIDE SEQUENCE</scope>
    <source>
        <strain evidence="2">UTEX B ZZ1240</strain>
    </source>
</reference>
<gene>
    <name evidence="2" type="ORF">JKP88DRAFT_233038</name>
</gene>
<feature type="signal peptide" evidence="1">
    <location>
        <begin position="1"/>
        <end position="18"/>
    </location>
</feature>
<dbReference type="Proteomes" id="UP000664859">
    <property type="component" value="Unassembled WGS sequence"/>
</dbReference>
<keyword evidence="3" id="KW-1185">Reference proteome</keyword>